<reference evidence="1 2" key="1">
    <citation type="journal article" date="2019" name="Sci. Rep.">
        <title>Orb-weaving spider Araneus ventricosus genome elucidates the spidroin gene catalogue.</title>
        <authorList>
            <person name="Kono N."/>
            <person name="Nakamura H."/>
            <person name="Ohtoshi R."/>
            <person name="Moran D.A.P."/>
            <person name="Shinohara A."/>
            <person name="Yoshida Y."/>
            <person name="Fujiwara M."/>
            <person name="Mori M."/>
            <person name="Tomita M."/>
            <person name="Arakawa K."/>
        </authorList>
    </citation>
    <scope>NUCLEOTIDE SEQUENCE [LARGE SCALE GENOMIC DNA]</scope>
</reference>
<keyword evidence="2" id="KW-1185">Reference proteome</keyword>
<comment type="caution">
    <text evidence="1">The sequence shown here is derived from an EMBL/GenBank/DDBJ whole genome shotgun (WGS) entry which is preliminary data.</text>
</comment>
<organism evidence="1 2">
    <name type="scientific">Araneus ventricosus</name>
    <name type="common">Orbweaver spider</name>
    <name type="synonym">Epeira ventricosa</name>
    <dbReference type="NCBI Taxonomy" id="182803"/>
    <lineage>
        <taxon>Eukaryota</taxon>
        <taxon>Metazoa</taxon>
        <taxon>Ecdysozoa</taxon>
        <taxon>Arthropoda</taxon>
        <taxon>Chelicerata</taxon>
        <taxon>Arachnida</taxon>
        <taxon>Araneae</taxon>
        <taxon>Araneomorphae</taxon>
        <taxon>Entelegynae</taxon>
        <taxon>Araneoidea</taxon>
        <taxon>Araneidae</taxon>
        <taxon>Araneus</taxon>
    </lineage>
</organism>
<protein>
    <submittedName>
        <fullName evidence="1">Uncharacterized protein</fullName>
    </submittedName>
</protein>
<gene>
    <name evidence="1" type="ORF">AVEN_136370_1</name>
</gene>
<dbReference type="EMBL" id="BGPR01003780">
    <property type="protein sequence ID" value="GBM92326.1"/>
    <property type="molecule type" value="Genomic_DNA"/>
</dbReference>
<proteinExistence type="predicted"/>
<evidence type="ECO:0000313" key="2">
    <source>
        <dbReference type="Proteomes" id="UP000499080"/>
    </source>
</evidence>
<evidence type="ECO:0000313" key="1">
    <source>
        <dbReference type="EMBL" id="GBM92326.1"/>
    </source>
</evidence>
<name>A0A4Y2JT51_ARAVE</name>
<dbReference type="AlphaFoldDB" id="A0A4Y2JT51"/>
<sequence length="92" mass="10365">MDRRKPGKPSASNPTAVRIWLRRKPGRLSAANPTAVRILLPVFEYCGNPTTRPPLPGGFRHHVAEEHELEIEGCEFYIHTVCLKLIYVTLCA</sequence>
<accession>A0A4Y2JT51</accession>
<dbReference type="Proteomes" id="UP000499080">
    <property type="component" value="Unassembled WGS sequence"/>
</dbReference>